<evidence type="ECO:0000313" key="6">
    <source>
        <dbReference type="Proteomes" id="UP000246352"/>
    </source>
</evidence>
<dbReference type="InterPro" id="IPR013785">
    <property type="entry name" value="Aldolase_TIM"/>
</dbReference>
<dbReference type="AlphaFoldDB" id="A0A317PQX4"/>
<dbReference type="Pfam" id="PF00701">
    <property type="entry name" value="DHDPS"/>
    <property type="match status" value="1"/>
</dbReference>
<dbReference type="InterPro" id="IPR002220">
    <property type="entry name" value="DapA-like"/>
</dbReference>
<dbReference type="PRINTS" id="PR00146">
    <property type="entry name" value="DHPICSNTHASE"/>
</dbReference>
<evidence type="ECO:0000313" key="5">
    <source>
        <dbReference type="EMBL" id="PWW01970.1"/>
    </source>
</evidence>
<evidence type="ECO:0000256" key="2">
    <source>
        <dbReference type="PIRNR" id="PIRNR001365"/>
    </source>
</evidence>
<dbReference type="PANTHER" id="PTHR12128">
    <property type="entry name" value="DIHYDRODIPICOLINATE SYNTHASE"/>
    <property type="match status" value="1"/>
</dbReference>
<evidence type="ECO:0000256" key="3">
    <source>
        <dbReference type="PIRSR" id="PIRSR001365-1"/>
    </source>
</evidence>
<feature type="binding site" evidence="4">
    <location>
        <position position="232"/>
    </location>
    <ligand>
        <name>pyruvate</name>
        <dbReference type="ChEBI" id="CHEBI:15361"/>
    </ligand>
</feature>
<feature type="active site" description="Schiff-base intermediate with substrate" evidence="3">
    <location>
        <position position="190"/>
    </location>
</feature>
<dbReference type="PANTHER" id="PTHR12128:SF72">
    <property type="entry name" value="DIHYDRODIPICOLINATE SYNTHASE"/>
    <property type="match status" value="1"/>
</dbReference>
<comment type="caution">
    <text evidence="5">The sequence shown here is derived from an EMBL/GenBank/DDBJ whole genome shotgun (WGS) entry which is preliminary data.</text>
</comment>
<organism evidence="5 6">
    <name type="scientific">Hoeflea marina</name>
    <dbReference type="NCBI Taxonomy" id="274592"/>
    <lineage>
        <taxon>Bacteria</taxon>
        <taxon>Pseudomonadati</taxon>
        <taxon>Pseudomonadota</taxon>
        <taxon>Alphaproteobacteria</taxon>
        <taxon>Hyphomicrobiales</taxon>
        <taxon>Rhizobiaceae</taxon>
        <taxon>Hoeflea</taxon>
    </lineage>
</organism>
<dbReference type="Gene3D" id="3.20.20.70">
    <property type="entry name" value="Aldolase class I"/>
    <property type="match status" value="1"/>
</dbReference>
<gene>
    <name evidence="5" type="ORF">DFR52_102635</name>
</gene>
<keyword evidence="1 2" id="KW-0456">Lyase</keyword>
<dbReference type="CDD" id="cd00408">
    <property type="entry name" value="DHDPS-like"/>
    <property type="match status" value="1"/>
</dbReference>
<dbReference type="GO" id="GO:0008840">
    <property type="term" value="F:4-hydroxy-tetrahydrodipicolinate synthase activity"/>
    <property type="evidence" value="ECO:0007669"/>
    <property type="project" value="TreeGrafter"/>
</dbReference>
<evidence type="ECO:0000256" key="4">
    <source>
        <dbReference type="PIRSR" id="PIRSR001365-2"/>
    </source>
</evidence>
<keyword evidence="6" id="KW-1185">Reference proteome</keyword>
<dbReference type="EMBL" id="QGTR01000002">
    <property type="protein sequence ID" value="PWW01970.1"/>
    <property type="molecule type" value="Genomic_DNA"/>
</dbReference>
<feature type="active site" description="Proton donor/acceptor" evidence="3">
    <location>
        <position position="162"/>
    </location>
</feature>
<protein>
    <submittedName>
        <fullName evidence="5">4-hydroxy-tetrahydrodipicolinate synthase</fullName>
    </submittedName>
</protein>
<reference evidence="5 6" key="1">
    <citation type="submission" date="2018-05" db="EMBL/GenBank/DDBJ databases">
        <title>Genomic Encyclopedia of Type Strains, Phase IV (KMG-IV): sequencing the most valuable type-strain genomes for metagenomic binning, comparative biology and taxonomic classification.</title>
        <authorList>
            <person name="Goeker M."/>
        </authorList>
    </citation>
    <scope>NUCLEOTIDE SEQUENCE [LARGE SCALE GENOMIC DNA]</scope>
    <source>
        <strain evidence="5 6">DSM 16791</strain>
    </source>
</reference>
<dbReference type="Proteomes" id="UP000246352">
    <property type="component" value="Unassembled WGS sequence"/>
</dbReference>
<dbReference type="SUPFAM" id="SSF51569">
    <property type="entry name" value="Aldolase"/>
    <property type="match status" value="1"/>
</dbReference>
<name>A0A317PQX4_9HYPH</name>
<evidence type="ECO:0000256" key="1">
    <source>
        <dbReference type="ARBA" id="ARBA00023239"/>
    </source>
</evidence>
<comment type="similarity">
    <text evidence="2">Belongs to the DapA family.</text>
</comment>
<sequence length="334" mass="36579">MTVQLIYQDLTKGKKLDILLIYQFQMEGLQMWRGVFPAVTTKFKTDGELDHAEMERCFGLQMEAGVDGIIVCGSLGEAMTLEPSEKIEILKLARSVAGGKPVLMTICESATRRAGSRARDAAAAGADGFMVLPGVPYKSAPHETLMHLRAVAEAGDRPVMVYNNPVAYGVDVTLDMFEELAGDKRFVAMKESTDDIRRITDVFSRFGDRFDVFTGVDNLAMESLVMGAHGWVAGLVVAFPKETVAIHRLVLAGRLDEAREIYRWFRPLLDLDVSTNLVQNIKLAEAIAIKSNDRVRGPRMPLQGAERARVSGIVEKALASRPTLPLDLPASAAA</sequence>
<dbReference type="SMART" id="SM01130">
    <property type="entry name" value="DHDPS"/>
    <property type="match status" value="1"/>
</dbReference>
<dbReference type="PIRSF" id="PIRSF001365">
    <property type="entry name" value="DHDPS"/>
    <property type="match status" value="1"/>
</dbReference>
<proteinExistence type="inferred from homology"/>
<accession>A0A317PQX4</accession>